<dbReference type="SUPFAM" id="SSF49785">
    <property type="entry name" value="Galactose-binding domain-like"/>
    <property type="match status" value="1"/>
</dbReference>
<sequence length="589" mass="66113">MLIGQSAKLQAIYISSVRSGVIQANEDLNFLYYPADPYILTFAEISQRGCRTGTSLRGNAILASVVTALLSAYISTGDGFEETCSETVSPIGTGGAMAAGVISLILSATDEPLQRNDIVAIIALTSAKNDPYSKSWKYNYVGIRYSSIYGFGRLDAEAAVTMARWYRHKTKVKIETAEFIPNQKNDQGSLPLKIPSFLSGFFDVKLQLANLKIKYIDFVELILRFSIGVSDYSLFRIYIISPMGTKRLVKDIAPINEPELHTYRITARDFFGETAKGNWTVRFLRENVGPSEYMLEEISFQVSGYGDKDFSSQTFKMGSNPFQTYSKIDATLSITVPNSSSRSEHNHLNKGKGKIEKLDKKLGDKSDDDPIRIPCNSLFHFKIETDDEDNSTVTSKDKCTRKKYSSVPFDLVLTPYDENGPFERFGISYANVDNISAVYCMYQGGKYKLRGINPVYQVATNDVIVELVNDGSYDYSSIGFGEIQQFRKIEFTYFTQSYTLIPINILRNNRETLSNYKVGYIVLATLWNIETNKIYDTQLTQSIGGYYIYKDNVTCPKCILTVIPLEIENEETSQCNTFVNALSIVDSNS</sequence>
<protein>
    <recommendedName>
        <fullName evidence="6">P/Homo B domain-containing protein</fullName>
    </recommendedName>
</protein>
<dbReference type="Gene3D" id="3.40.50.200">
    <property type="entry name" value="Peptidase S8/S53 domain"/>
    <property type="match status" value="1"/>
</dbReference>
<evidence type="ECO:0000313" key="4">
    <source>
        <dbReference type="EMBL" id="KAK8850253.1"/>
    </source>
</evidence>
<dbReference type="EMBL" id="JAPFFF010000024">
    <property type="protein sequence ID" value="KAK8850253.1"/>
    <property type="molecule type" value="Genomic_DNA"/>
</dbReference>
<dbReference type="SUPFAM" id="SSF52743">
    <property type="entry name" value="Subtilisin-like"/>
    <property type="match status" value="1"/>
</dbReference>
<dbReference type="PANTHER" id="PTHR42884">
    <property type="entry name" value="PROPROTEIN CONVERTASE SUBTILISIN/KEXIN-RELATED"/>
    <property type="match status" value="1"/>
</dbReference>
<evidence type="ECO:0000256" key="2">
    <source>
        <dbReference type="ARBA" id="ARBA00022801"/>
    </source>
</evidence>
<dbReference type="InterPro" id="IPR036852">
    <property type="entry name" value="Peptidase_S8/S53_dom_sf"/>
</dbReference>
<organism evidence="4 5">
    <name type="scientific">Tritrichomonas musculus</name>
    <dbReference type="NCBI Taxonomy" id="1915356"/>
    <lineage>
        <taxon>Eukaryota</taxon>
        <taxon>Metamonada</taxon>
        <taxon>Parabasalia</taxon>
        <taxon>Tritrichomonadida</taxon>
        <taxon>Tritrichomonadidae</taxon>
        <taxon>Tritrichomonas</taxon>
    </lineage>
</organism>
<keyword evidence="3" id="KW-0720">Serine protease</keyword>
<proteinExistence type="predicted"/>
<evidence type="ECO:0008006" key="6">
    <source>
        <dbReference type="Google" id="ProtNLM"/>
    </source>
</evidence>
<evidence type="ECO:0000313" key="5">
    <source>
        <dbReference type="Proteomes" id="UP001470230"/>
    </source>
</evidence>
<evidence type="ECO:0000256" key="1">
    <source>
        <dbReference type="ARBA" id="ARBA00022670"/>
    </source>
</evidence>
<keyword evidence="2" id="KW-0378">Hydrolase</keyword>
<accession>A0ABR2HPX9</accession>
<keyword evidence="5" id="KW-1185">Reference proteome</keyword>
<keyword evidence="1" id="KW-0645">Protease</keyword>
<reference evidence="4 5" key="1">
    <citation type="submission" date="2024-04" db="EMBL/GenBank/DDBJ databases">
        <title>Tritrichomonas musculus Genome.</title>
        <authorList>
            <person name="Alves-Ferreira E."/>
            <person name="Grigg M."/>
            <person name="Lorenzi H."/>
            <person name="Galac M."/>
        </authorList>
    </citation>
    <scope>NUCLEOTIDE SEQUENCE [LARGE SCALE GENOMIC DNA]</scope>
    <source>
        <strain evidence="4 5">EAF2021</strain>
    </source>
</reference>
<dbReference type="InterPro" id="IPR008979">
    <property type="entry name" value="Galactose-bd-like_sf"/>
</dbReference>
<name>A0ABR2HPX9_9EUKA</name>
<evidence type="ECO:0000256" key="3">
    <source>
        <dbReference type="ARBA" id="ARBA00022825"/>
    </source>
</evidence>
<comment type="caution">
    <text evidence="4">The sequence shown here is derived from an EMBL/GenBank/DDBJ whole genome shotgun (WGS) entry which is preliminary data.</text>
</comment>
<dbReference type="PANTHER" id="PTHR42884:SF14">
    <property type="entry name" value="NEUROENDOCRINE CONVERTASE 1"/>
    <property type="match status" value="1"/>
</dbReference>
<gene>
    <name evidence="4" type="ORF">M9Y10_018380</name>
</gene>
<dbReference type="Proteomes" id="UP001470230">
    <property type="component" value="Unassembled WGS sequence"/>
</dbReference>
<dbReference type="Gene3D" id="2.60.120.260">
    <property type="entry name" value="Galactose-binding domain-like"/>
    <property type="match status" value="1"/>
</dbReference>